<gene>
    <name evidence="1" type="ORF">CLIB1444_05S05380</name>
</gene>
<proteinExistence type="predicted"/>
<keyword evidence="2" id="KW-1185">Reference proteome</keyword>
<protein>
    <submittedName>
        <fullName evidence="1">Prefoldin subunit 1</fullName>
    </submittedName>
</protein>
<dbReference type="EMBL" id="CALSDN010000005">
    <property type="protein sequence ID" value="CAH6721182.1"/>
    <property type="molecule type" value="Genomic_DNA"/>
</dbReference>
<dbReference type="Proteomes" id="UP001152531">
    <property type="component" value="Unassembled WGS sequence"/>
</dbReference>
<organism evidence="1 2">
    <name type="scientific">[Candida] jaroonii</name>
    <dbReference type="NCBI Taxonomy" id="467808"/>
    <lineage>
        <taxon>Eukaryota</taxon>
        <taxon>Fungi</taxon>
        <taxon>Dikarya</taxon>
        <taxon>Ascomycota</taxon>
        <taxon>Saccharomycotina</taxon>
        <taxon>Pichiomycetes</taxon>
        <taxon>Debaryomycetaceae</taxon>
        <taxon>Yamadazyma</taxon>
    </lineage>
</organism>
<accession>A0ACA9Y9T1</accession>
<reference evidence="1" key="1">
    <citation type="submission" date="2022-06" db="EMBL/GenBank/DDBJ databases">
        <authorList>
            <person name="Legras J.-L."/>
            <person name="Devillers H."/>
            <person name="Grondin C."/>
        </authorList>
    </citation>
    <scope>NUCLEOTIDE SEQUENCE</scope>
    <source>
        <strain evidence="1">CLIB 1444</strain>
    </source>
</reference>
<evidence type="ECO:0000313" key="2">
    <source>
        <dbReference type="Proteomes" id="UP001152531"/>
    </source>
</evidence>
<evidence type="ECO:0000313" key="1">
    <source>
        <dbReference type="EMBL" id="CAH6721182.1"/>
    </source>
</evidence>
<comment type="caution">
    <text evidence="1">The sequence shown here is derived from an EMBL/GenBank/DDBJ whole genome shotgun (WGS) entry which is preliminary data.</text>
</comment>
<name>A0ACA9Y9T1_9ASCO</name>
<sequence>MDNQLNKSRAELNMCNLQLERVDTNLRMINQTSNKLNKVCGDNETVWQGIGRTFVQTDVGSYVGEISKDKVEFEDSKKSLLTKKNYIETTLEKTVENMTRLVGKN</sequence>